<evidence type="ECO:0000313" key="3">
    <source>
        <dbReference type="EMBL" id="PAU80331.1"/>
    </source>
</evidence>
<accession>A0A2A2F411</accession>
<dbReference type="AlphaFoldDB" id="A0A2A2F411"/>
<comment type="caution">
    <text evidence="3">The sequence shown here is derived from an EMBL/GenBank/DDBJ whole genome shotgun (WGS) entry which is preliminary data.</text>
</comment>
<dbReference type="EMBL" id="NSKC01000012">
    <property type="protein sequence ID" value="PAU80331.1"/>
    <property type="molecule type" value="Genomic_DNA"/>
</dbReference>
<feature type="region of interest" description="Disordered" evidence="1">
    <location>
        <begin position="59"/>
        <end position="96"/>
    </location>
</feature>
<gene>
    <name evidence="3" type="ORF">CK500_15725</name>
</gene>
<evidence type="ECO:0000256" key="1">
    <source>
        <dbReference type="SAM" id="MobiDB-lite"/>
    </source>
</evidence>
<dbReference type="InterPro" id="IPR007159">
    <property type="entry name" value="SpoVT-AbrB_dom"/>
</dbReference>
<dbReference type="GO" id="GO:0003677">
    <property type="term" value="F:DNA binding"/>
    <property type="evidence" value="ECO:0007669"/>
    <property type="project" value="UniProtKB-KW"/>
</dbReference>
<protein>
    <submittedName>
        <fullName evidence="3">AbrB/MazE/SpoVT family DNA-binding domain-containing protein</fullName>
    </submittedName>
</protein>
<feature type="compositionally biased region" description="Polar residues" evidence="1">
    <location>
        <begin position="60"/>
        <end position="78"/>
    </location>
</feature>
<dbReference type="Gene3D" id="2.10.260.10">
    <property type="match status" value="1"/>
</dbReference>
<dbReference type="PROSITE" id="PS51740">
    <property type="entry name" value="SPOVT_ABRB"/>
    <property type="match status" value="1"/>
</dbReference>
<evidence type="ECO:0000313" key="4">
    <source>
        <dbReference type="Proteomes" id="UP000218083"/>
    </source>
</evidence>
<dbReference type="Pfam" id="PF04014">
    <property type="entry name" value="MazE_antitoxin"/>
    <property type="match status" value="1"/>
</dbReference>
<dbReference type="Proteomes" id="UP000218083">
    <property type="component" value="Unassembled WGS sequence"/>
</dbReference>
<reference evidence="3 4" key="1">
    <citation type="submission" date="2017-08" db="EMBL/GenBank/DDBJ databases">
        <title>The strain WRN001 was isolated from Binhai saline alkaline soil, Tianjin, China.</title>
        <authorList>
            <person name="Liu D."/>
            <person name="Zhang G."/>
        </authorList>
    </citation>
    <scope>NUCLEOTIDE SEQUENCE [LARGE SCALE GENOMIC DNA]</scope>
    <source>
        <strain evidence="3 4">WN019</strain>
    </source>
</reference>
<keyword evidence="3" id="KW-0238">DNA-binding</keyword>
<organism evidence="3 4">
    <name type="scientific">Halorubrum salipaludis</name>
    <dbReference type="NCBI Taxonomy" id="2032630"/>
    <lineage>
        <taxon>Archaea</taxon>
        <taxon>Methanobacteriati</taxon>
        <taxon>Methanobacteriota</taxon>
        <taxon>Stenosarchaea group</taxon>
        <taxon>Halobacteria</taxon>
        <taxon>Halobacteriales</taxon>
        <taxon>Haloferacaceae</taxon>
        <taxon>Halorubrum</taxon>
    </lineage>
</organism>
<dbReference type="NCBIfam" id="TIGR01439">
    <property type="entry name" value="lp_hng_hel_AbrB"/>
    <property type="match status" value="1"/>
</dbReference>
<name>A0A2A2F411_9EURY</name>
<keyword evidence="4" id="KW-1185">Reference proteome</keyword>
<proteinExistence type="predicted"/>
<dbReference type="InterPro" id="IPR037914">
    <property type="entry name" value="SpoVT-AbrB_sf"/>
</dbReference>
<dbReference type="SMART" id="SM00966">
    <property type="entry name" value="SpoVT_AbrB"/>
    <property type="match status" value="1"/>
</dbReference>
<sequence length="96" mass="10588">MNMTKVDSKGRIVLPQEIRECLNITPGTEVEVREEDGRAIVRPKDNPAEILDRMEHLVESASSNQEETNPPTEGSNPIAQKHRDAVQQGADNPSNG</sequence>
<feature type="domain" description="SpoVT-AbrB" evidence="2">
    <location>
        <begin position="1"/>
        <end position="46"/>
    </location>
</feature>
<evidence type="ECO:0000259" key="2">
    <source>
        <dbReference type="PROSITE" id="PS51740"/>
    </source>
</evidence>
<dbReference type="SUPFAM" id="SSF89447">
    <property type="entry name" value="AbrB/MazE/MraZ-like"/>
    <property type="match status" value="1"/>
</dbReference>